<feature type="transmembrane region" description="Helical" evidence="7">
    <location>
        <begin position="128"/>
        <end position="146"/>
    </location>
</feature>
<dbReference type="RefSeq" id="WP_369084902.1">
    <property type="nucleotide sequence ID" value="NZ_JBFSHR010000069.1"/>
</dbReference>
<comment type="subcellular location">
    <subcellularLocation>
        <location evidence="1">Cell membrane</location>
        <topology evidence="1">Multi-pass membrane protein</topology>
    </subcellularLocation>
</comment>
<name>A0ABV3Y504_9ACTN</name>
<organism evidence="9 10">
    <name type="scientific">Ferrimicrobium acidiphilum</name>
    <dbReference type="NCBI Taxonomy" id="121039"/>
    <lineage>
        <taxon>Bacteria</taxon>
        <taxon>Bacillati</taxon>
        <taxon>Actinomycetota</taxon>
        <taxon>Acidimicrobiia</taxon>
        <taxon>Acidimicrobiales</taxon>
        <taxon>Acidimicrobiaceae</taxon>
        <taxon>Ferrimicrobium</taxon>
    </lineage>
</organism>
<evidence type="ECO:0000256" key="3">
    <source>
        <dbReference type="ARBA" id="ARBA00022692"/>
    </source>
</evidence>
<evidence type="ECO:0000256" key="7">
    <source>
        <dbReference type="SAM" id="Phobius"/>
    </source>
</evidence>
<keyword evidence="3 7" id="KW-0812">Transmembrane</keyword>
<dbReference type="PANTHER" id="PTHR30509:SF9">
    <property type="entry name" value="MULTIDRUG RESISTANCE PROTEIN MDTO"/>
    <property type="match status" value="1"/>
</dbReference>
<feature type="transmembrane region" description="Helical" evidence="7">
    <location>
        <begin position="79"/>
        <end position="97"/>
    </location>
</feature>
<gene>
    <name evidence="9" type="ORF">AB6A68_12530</name>
</gene>
<keyword evidence="4 7" id="KW-1133">Transmembrane helix</keyword>
<evidence type="ECO:0000313" key="9">
    <source>
        <dbReference type="EMBL" id="MEX6430653.1"/>
    </source>
</evidence>
<evidence type="ECO:0000256" key="4">
    <source>
        <dbReference type="ARBA" id="ARBA00022989"/>
    </source>
</evidence>
<sequence length="711" mass="75154">MTSERAANGPWRALLDDLASIERSGMAVSVGLRCAVGMLPPLIIGVASGFVGDGVSAAVGALVVGFVSFEGRYRSTLRNMVLASVGVTVSAFVGAMAASHLLLLLFVLAIWGLLGGLAGAFGPGMAMAAMQAVEVLVVFSALGMGVESSTVQALWVLGGALFQIVLLVLTWPTRRLDGEMASVGEVYRRLANYARTAPRTAPAADQLIAGADWLGDPNPLGDPLAIVALKELFQLAQDIRLSLSALVFDANGPEGAQSVNDGDPSQQWARDFLRQSAVILEAIGDQLSLSTSLRAKARLWSRRHRRLLADSLDLVVPAIDESRPILGLVARQLDRALTLTGEISATSSRVVLPGLNRERGNLDETVRRRLSGLRQVLATDSELLFHAGRLVLVLVAGTYVAHVFGLKNGYWVPMTAAVVLQGDFSGTVQRGLARLAGTLIGAVVVTELAALVVPSHGVLIVVIVLLTWGTYATYRANYFLYSIFLTSDVVAMFAMIGSPVAATAQERALATAVGGAIAIVVFVLWPTWRRRLLPGALAAMLRTQGAYAAAVLRAFDVSHADEPAETSVEALRVLSVGARSARQLAATLLEGMSTEPGTQRAAIATAGAILSQVNFCALLALALNAELLHEHQFFTGMCELGDAVEAVANYQADRLAAIGALADPKIADQPPLLPSDLVTSTELYRQILELVSSFHALDGLIEEYEMAALTV</sequence>
<dbReference type="PANTHER" id="PTHR30509">
    <property type="entry name" value="P-HYDROXYBENZOIC ACID EFFLUX PUMP SUBUNIT-RELATED"/>
    <property type="match status" value="1"/>
</dbReference>
<feature type="transmembrane region" description="Helical" evidence="7">
    <location>
        <begin position="383"/>
        <end position="404"/>
    </location>
</feature>
<feature type="transmembrane region" description="Helical" evidence="7">
    <location>
        <begin position="42"/>
        <end position="67"/>
    </location>
</feature>
<evidence type="ECO:0000259" key="8">
    <source>
        <dbReference type="Pfam" id="PF13515"/>
    </source>
</evidence>
<evidence type="ECO:0000256" key="1">
    <source>
        <dbReference type="ARBA" id="ARBA00004651"/>
    </source>
</evidence>
<keyword evidence="10" id="KW-1185">Reference proteome</keyword>
<evidence type="ECO:0000256" key="2">
    <source>
        <dbReference type="ARBA" id="ARBA00022475"/>
    </source>
</evidence>
<accession>A0ABV3Y504</accession>
<proteinExistence type="inferred from homology"/>
<dbReference type="InterPro" id="IPR049453">
    <property type="entry name" value="Memb_transporter_dom"/>
</dbReference>
<feature type="transmembrane region" description="Helical" evidence="7">
    <location>
        <begin position="508"/>
        <end position="528"/>
    </location>
</feature>
<reference evidence="9 10" key="1">
    <citation type="submission" date="2024-07" db="EMBL/GenBank/DDBJ databases">
        <title>Draft Genome Sequence of Ferrimicrobium acidiphilum Strain YE2023, Isolated from a Pulp of Bioleach Reactor.</title>
        <authorList>
            <person name="Elkina Y.A."/>
            <person name="Bulaeva A.G."/>
            <person name="Beletsky A.V."/>
            <person name="Mardanov A.V."/>
        </authorList>
    </citation>
    <scope>NUCLEOTIDE SEQUENCE [LARGE SCALE GENOMIC DNA]</scope>
    <source>
        <strain evidence="9 10">YE2023</strain>
    </source>
</reference>
<comment type="caution">
    <text evidence="9">The sequence shown here is derived from an EMBL/GenBank/DDBJ whole genome shotgun (WGS) entry which is preliminary data.</text>
</comment>
<dbReference type="EMBL" id="JBFSHR010000069">
    <property type="protein sequence ID" value="MEX6430653.1"/>
    <property type="molecule type" value="Genomic_DNA"/>
</dbReference>
<dbReference type="Proteomes" id="UP001560267">
    <property type="component" value="Unassembled WGS sequence"/>
</dbReference>
<evidence type="ECO:0000256" key="6">
    <source>
        <dbReference type="ARBA" id="ARBA00043993"/>
    </source>
</evidence>
<dbReference type="Pfam" id="PF13515">
    <property type="entry name" value="FUSC_2"/>
    <property type="match status" value="1"/>
</dbReference>
<comment type="similarity">
    <text evidence="6">Belongs to the YccS/YhfK family.</text>
</comment>
<keyword evidence="5 7" id="KW-0472">Membrane</keyword>
<feature type="transmembrane region" description="Helical" evidence="7">
    <location>
        <begin position="440"/>
        <end position="466"/>
    </location>
</feature>
<feature type="transmembrane region" description="Helical" evidence="7">
    <location>
        <begin position="152"/>
        <end position="171"/>
    </location>
</feature>
<evidence type="ECO:0000313" key="10">
    <source>
        <dbReference type="Proteomes" id="UP001560267"/>
    </source>
</evidence>
<feature type="domain" description="Integral membrane bound transporter" evidence="8">
    <location>
        <begin position="398"/>
        <end position="521"/>
    </location>
</feature>
<feature type="transmembrane region" description="Helical" evidence="7">
    <location>
        <begin position="478"/>
        <end position="496"/>
    </location>
</feature>
<evidence type="ECO:0000256" key="5">
    <source>
        <dbReference type="ARBA" id="ARBA00023136"/>
    </source>
</evidence>
<keyword evidence="2" id="KW-1003">Cell membrane</keyword>
<protein>
    <submittedName>
        <fullName evidence="9">FUSC family protein</fullName>
    </submittedName>
</protein>